<dbReference type="EMBL" id="LT549890">
    <property type="protein sequence ID" value="SAI85616.1"/>
    <property type="molecule type" value="Genomic_DNA"/>
</dbReference>
<dbReference type="EMBL" id="CP033240">
    <property type="protein sequence ID" value="AZF82367.1"/>
    <property type="molecule type" value="Genomic_DNA"/>
</dbReference>
<dbReference type="EMBL" id="CP033238">
    <property type="protein sequence ID" value="AZF77156.1"/>
    <property type="molecule type" value="Genomic_DNA"/>
</dbReference>
<dbReference type="Proteomes" id="UP000033106">
    <property type="component" value="Chromosome"/>
</dbReference>
<evidence type="ECO:0000313" key="10">
    <source>
        <dbReference type="EMBL" id="AZF84959.1"/>
    </source>
</evidence>
<reference evidence="16" key="2">
    <citation type="submission" date="2016-04" db="EMBL/GenBank/DDBJ databases">
        <authorList>
            <person name="Shah S.A."/>
            <person name="Garrett R.A."/>
        </authorList>
    </citation>
    <scope>NUCLEOTIDE SEQUENCE [LARGE SCALE GENOMIC DNA]</scope>
    <source>
        <strain evidence="16">ATCC 35091 / DSM 1616 / JCM 8930 / NBRC 15331 / P1</strain>
    </source>
</reference>
<dbReference type="Proteomes" id="UP000594632">
    <property type="component" value="Chromosome"/>
</dbReference>
<dbReference type="OMA" id="DHNDMIT"/>
<evidence type="ECO:0000313" key="2">
    <source>
        <dbReference type="EMBL" id="AKA77522.1"/>
    </source>
</evidence>
<sequence>MNAKKPIILTIIVLISAFIVVLASTHPTTQESGSTTDTFHYSTLDEIHTYNISPITNFISYYVNNTNATLALSLASQIIGNGTINFISFNNTFAIIGYFKASSPLSSFAFTIINKTLVKHGFVYGQYNTLLYDYKNTSAFGFDGHYFYIVKDNASFNTTFFLLKYLYTSQKIFASQPSINVIAYGNTTYGSFQLFSSNSQLILKSTGNFSSVTKLLKYFNITIGNFTVAGKVVFKNATVVVYSINATYYNRSLFVMIGINKQDNYSIVITSHQEISLAEVLKEL</sequence>
<reference evidence="12" key="3">
    <citation type="submission" date="2016-04" db="EMBL/GenBank/DDBJ databases">
        <authorList>
            <person name="Evans L.H."/>
            <person name="Alamgir A."/>
            <person name="Owens N."/>
            <person name="Weber N.D."/>
            <person name="Virtaneva K."/>
            <person name="Barbian K."/>
            <person name="Babar A."/>
            <person name="Rosenke K."/>
        </authorList>
    </citation>
    <scope>NUCLEOTIDE SEQUENCE</scope>
    <source>
        <strain evidence="12">P1</strain>
    </source>
</reference>
<evidence type="ECO:0000313" key="13">
    <source>
        <dbReference type="Proteomes" id="UP000033057"/>
    </source>
</evidence>
<evidence type="ECO:0000313" key="6">
    <source>
        <dbReference type="EMBL" id="AZF74533.1"/>
    </source>
</evidence>
<organism evidence="1 14">
    <name type="scientific">Saccharolobus solfataricus</name>
    <name type="common">Sulfolobus solfataricus</name>
    <dbReference type="NCBI Taxonomy" id="2287"/>
    <lineage>
        <taxon>Archaea</taxon>
        <taxon>Thermoproteota</taxon>
        <taxon>Thermoprotei</taxon>
        <taxon>Sulfolobales</taxon>
        <taxon>Sulfolobaceae</taxon>
        <taxon>Saccharolobus</taxon>
    </lineage>
</organism>
<dbReference type="Proteomes" id="UP000282269">
    <property type="component" value="Chromosome"/>
</dbReference>
<dbReference type="Proteomes" id="UP000278715">
    <property type="component" value="Chromosome"/>
</dbReference>
<dbReference type="Proteomes" id="UP000273443">
    <property type="component" value="Chromosome"/>
</dbReference>
<gene>
    <name evidence="11" type="ORF">HFC64_04590</name>
    <name evidence="12" type="ORF">SSOP1_2062</name>
    <name evidence="3" type="ORF">SULA_2761</name>
    <name evidence="1" type="ORF">SULB_2762</name>
    <name evidence="2" type="ORF">SULC_2759</name>
    <name evidence="4" type="ORF">SULG_14065</name>
    <name evidence="5" type="ORF">SULH_14065</name>
    <name evidence="6" type="ORF">SULI_14065</name>
    <name evidence="7" type="ORF">SULM_14055</name>
    <name evidence="8" type="ORF">SULN_14045</name>
    <name evidence="9" type="ORF">SULO_14065</name>
    <name evidence="10" type="ORF">SULZ_14080</name>
</gene>
<evidence type="ECO:0000313" key="16">
    <source>
        <dbReference type="Proteomes" id="UP000076770"/>
    </source>
</evidence>
<dbReference type="EMBL" id="CP033241">
    <property type="protein sequence ID" value="AZF84959.1"/>
    <property type="molecule type" value="Genomic_DNA"/>
</dbReference>
<evidence type="ECO:0000313" key="14">
    <source>
        <dbReference type="Proteomes" id="UP000033085"/>
    </source>
</evidence>
<evidence type="ECO:0000313" key="15">
    <source>
        <dbReference type="Proteomes" id="UP000033106"/>
    </source>
</evidence>
<evidence type="ECO:0000313" key="24">
    <source>
        <dbReference type="Proteomes" id="UP000594632"/>
    </source>
</evidence>
<dbReference type="GeneID" id="1453456"/>
<evidence type="ECO:0000313" key="3">
    <source>
        <dbReference type="EMBL" id="AKA80212.1"/>
    </source>
</evidence>
<dbReference type="Proteomes" id="UP000273194">
    <property type="component" value="Chromosome"/>
</dbReference>
<dbReference type="EMBL" id="CP011056">
    <property type="protein sequence ID" value="AKA77522.1"/>
    <property type="molecule type" value="Genomic_DNA"/>
</dbReference>
<reference evidence="13 14" key="1">
    <citation type="journal article" date="2015" name="Genome Announc.">
        <title>Complete Genome Sequence of Sulfolobus solfataricus Strain 98/2 and Evolved Derivatives.</title>
        <authorList>
            <person name="McCarthy S."/>
            <person name="Gradnigo J."/>
            <person name="Johnson T."/>
            <person name="Payne S."/>
            <person name="Lipzen A."/>
            <person name="Martin J."/>
            <person name="Schackwitz W."/>
            <person name="Moriyama E."/>
            <person name="Blum P."/>
        </authorList>
    </citation>
    <scope>NUCLEOTIDE SEQUENCE [LARGE SCALE GENOMIC DNA]</scope>
    <source>
        <strain evidence="13">98/2 SULC</strain>
        <strain evidence="1">SARC-B</strain>
        <strain evidence="2">SARC-C</strain>
        <strain evidence="3 15">SULA</strain>
        <strain evidence="14">SULB</strain>
    </source>
</reference>
<name>A0A0E3GU24_SACSO</name>
<proteinExistence type="predicted"/>
<reference evidence="1" key="5">
    <citation type="submission" date="2018-10" db="EMBL/GenBank/DDBJ databases">
        <authorList>
            <person name="McCarthy S."/>
            <person name="Gradnigo J."/>
            <person name="Johnson T."/>
            <person name="Payne S."/>
            <person name="Lipzen A."/>
            <person name="Schackwitz W."/>
            <person name="Martin J."/>
            <person name="Moriyama E."/>
            <person name="Blum P."/>
        </authorList>
    </citation>
    <scope>NUCLEOTIDE SEQUENCE</scope>
    <source>
        <strain evidence="1">SARC-B</strain>
        <strain evidence="2">SARC-C</strain>
        <strain evidence="3">SULA</strain>
    </source>
</reference>
<dbReference type="Proteomes" id="UP000076770">
    <property type="component" value="Chromosome i"/>
</dbReference>
<evidence type="ECO:0000313" key="4">
    <source>
        <dbReference type="EMBL" id="AZF69293.1"/>
    </source>
</evidence>
<evidence type="ECO:0000313" key="23">
    <source>
        <dbReference type="Proteomes" id="UP000282269"/>
    </source>
</evidence>
<dbReference type="KEGG" id="ssof:SULC_2759"/>
<evidence type="ECO:0000313" key="22">
    <source>
        <dbReference type="Proteomes" id="UP000278715"/>
    </source>
</evidence>
<dbReference type="RefSeq" id="WP_009992187.1">
    <property type="nucleotide sequence ID" value="NZ_CP011055.2"/>
</dbReference>
<evidence type="ECO:0000313" key="18">
    <source>
        <dbReference type="Proteomes" id="UP000269431"/>
    </source>
</evidence>
<protein>
    <submittedName>
        <fullName evidence="1">Uncharacterized protein</fullName>
    </submittedName>
</protein>
<dbReference type="EMBL" id="CP011057">
    <property type="protein sequence ID" value="AKA80212.1"/>
    <property type="molecule type" value="Genomic_DNA"/>
</dbReference>
<evidence type="ECO:0000313" key="21">
    <source>
        <dbReference type="Proteomes" id="UP000275843"/>
    </source>
</evidence>
<dbReference type="KEGG" id="ssoa:SULA_2761"/>
<reference evidence="17 18" key="4">
    <citation type="journal article" date="2018" name="Proc. Natl. Acad. Sci. U.S.A.">
        <title>Nonmutational mechanism of inheritance in the Archaeon Sulfolobus solfataricus.</title>
        <authorList>
            <person name="Payne S."/>
            <person name="McCarthy S."/>
            <person name="Johnson T."/>
            <person name="North E."/>
            <person name="Blum P."/>
        </authorList>
    </citation>
    <scope>NUCLEOTIDE SEQUENCE [LARGE SCALE GENOMIC DNA]</scope>
    <source>
        <strain evidence="5 17">SARC-H</strain>
        <strain evidence="6 21">SARC-I</strain>
        <strain evidence="8 22">SARC-N</strain>
        <strain evidence="9 23">SARC-O</strain>
        <strain evidence="10 18">SUL120</strain>
        <strain evidence="4 19">SULG</strain>
        <strain evidence="7 20">SULM</strain>
    </source>
</reference>
<evidence type="ECO:0000313" key="11">
    <source>
        <dbReference type="EMBL" id="QPG49223.1"/>
    </source>
</evidence>
<dbReference type="EMBL" id="CP050869">
    <property type="protein sequence ID" value="QPG49223.1"/>
    <property type="molecule type" value="Genomic_DNA"/>
</dbReference>
<evidence type="ECO:0000313" key="12">
    <source>
        <dbReference type="EMBL" id="SAI85616.1"/>
    </source>
</evidence>
<dbReference type="OrthoDB" id="42567at2157"/>
<dbReference type="Proteomes" id="UP000275843">
    <property type="component" value="Chromosome"/>
</dbReference>
<evidence type="ECO:0000313" key="20">
    <source>
        <dbReference type="Proteomes" id="UP000273443"/>
    </source>
</evidence>
<dbReference type="Proteomes" id="UP000267993">
    <property type="component" value="Chromosome"/>
</dbReference>
<evidence type="ECO:0000313" key="1">
    <source>
        <dbReference type="EMBL" id="AKA74826.1"/>
    </source>
</evidence>
<dbReference type="EMBL" id="CP033235">
    <property type="protein sequence ID" value="AZF69293.1"/>
    <property type="molecule type" value="Genomic_DNA"/>
</dbReference>
<dbReference type="PATRIC" id="fig|2287.6.peg.2951"/>
<evidence type="ECO:0000313" key="5">
    <source>
        <dbReference type="EMBL" id="AZF71913.1"/>
    </source>
</evidence>
<dbReference type="EMBL" id="CP033237">
    <property type="protein sequence ID" value="AZF74533.1"/>
    <property type="molecule type" value="Genomic_DNA"/>
</dbReference>
<dbReference type="Proteomes" id="UP000033057">
    <property type="component" value="Chromosome"/>
</dbReference>
<dbReference type="EMBL" id="CP033239">
    <property type="protein sequence ID" value="AZF79761.1"/>
    <property type="molecule type" value="Genomic_DNA"/>
</dbReference>
<evidence type="ECO:0000313" key="17">
    <source>
        <dbReference type="Proteomes" id="UP000267993"/>
    </source>
</evidence>
<reference evidence="11 24" key="6">
    <citation type="journal article" date="2020" name="Nat. Commun.">
        <title>The structures of two archaeal type IV pili illuminate evolutionary relationships.</title>
        <authorList>
            <person name="Wang F."/>
            <person name="Baquero D.P."/>
            <person name="Su Z."/>
            <person name="Beltran L.C."/>
            <person name="Prangishvili D."/>
            <person name="Krupovic M."/>
            <person name="Egelman E.H."/>
        </authorList>
    </citation>
    <scope>NUCLEOTIDE SEQUENCE [LARGE SCALE GENOMIC DNA]</scope>
    <source>
        <strain evidence="11 24">POZ149</strain>
    </source>
</reference>
<evidence type="ECO:0000313" key="19">
    <source>
        <dbReference type="Proteomes" id="UP000273194"/>
    </source>
</evidence>
<dbReference type="KEGG" id="ssol:SULB_2762"/>
<evidence type="ECO:0000313" key="7">
    <source>
        <dbReference type="EMBL" id="AZF77156.1"/>
    </source>
</evidence>
<dbReference type="AlphaFoldDB" id="A0A0E3GU24"/>
<dbReference type="EMBL" id="CP011055">
    <property type="protein sequence ID" value="AKA74826.1"/>
    <property type="molecule type" value="Genomic_DNA"/>
</dbReference>
<dbReference type="Proteomes" id="UP000269431">
    <property type="component" value="Chromosome"/>
</dbReference>
<evidence type="ECO:0000313" key="9">
    <source>
        <dbReference type="EMBL" id="AZF82367.1"/>
    </source>
</evidence>
<dbReference type="GeneID" id="44130728"/>
<evidence type="ECO:0000313" key="8">
    <source>
        <dbReference type="EMBL" id="AZF79761.1"/>
    </source>
</evidence>
<dbReference type="Proteomes" id="UP000033085">
    <property type="component" value="Chromosome"/>
</dbReference>
<dbReference type="EMBL" id="CP033236">
    <property type="protein sequence ID" value="AZF71913.1"/>
    <property type="molecule type" value="Genomic_DNA"/>
</dbReference>
<accession>A0A0E3GU24</accession>